<feature type="region of interest" description="Disordered" evidence="9">
    <location>
        <begin position="753"/>
        <end position="784"/>
    </location>
</feature>
<dbReference type="Gene3D" id="1.20.1280.290">
    <property type="match status" value="2"/>
</dbReference>
<keyword evidence="2 10" id="KW-0812">Transmembrane</keyword>
<dbReference type="SMART" id="SM00679">
    <property type="entry name" value="CTNS"/>
    <property type="match status" value="2"/>
</dbReference>
<dbReference type="Pfam" id="PF04193">
    <property type="entry name" value="PQ-loop"/>
    <property type="match status" value="2"/>
</dbReference>
<dbReference type="GO" id="GO:0000329">
    <property type="term" value="C:fungal-type vacuole membrane"/>
    <property type="evidence" value="ECO:0007669"/>
    <property type="project" value="TreeGrafter"/>
</dbReference>
<keyword evidence="7" id="KW-0479">Metal-binding</keyword>
<evidence type="ECO:0000256" key="5">
    <source>
        <dbReference type="ARBA" id="ARBA00038039"/>
    </source>
</evidence>
<comment type="subcellular location">
    <subcellularLocation>
        <location evidence="1">Membrane</location>
        <topology evidence="1">Multi-pass membrane protein</topology>
    </subcellularLocation>
</comment>
<keyword evidence="13" id="KW-1185">Reference proteome</keyword>
<feature type="coiled-coil region" evidence="8">
    <location>
        <begin position="899"/>
        <end position="926"/>
    </location>
</feature>
<evidence type="ECO:0000256" key="2">
    <source>
        <dbReference type="ARBA" id="ARBA00022692"/>
    </source>
</evidence>
<comment type="caution">
    <text evidence="12">The sequence shown here is derived from an EMBL/GenBank/DDBJ whole genome shotgun (WGS) entry which is preliminary data.</text>
</comment>
<reference evidence="12 13" key="1">
    <citation type="submission" date="2021-02" db="EMBL/GenBank/DDBJ databases">
        <title>Genome assembly of Pseudopithomyces chartarum.</title>
        <authorList>
            <person name="Jauregui R."/>
            <person name="Singh J."/>
            <person name="Voisey C."/>
        </authorList>
    </citation>
    <scope>NUCLEOTIDE SEQUENCE [LARGE SCALE GENOMIC DNA]</scope>
    <source>
        <strain evidence="12 13">AGR01</strain>
    </source>
</reference>
<feature type="transmembrane region" description="Helical" evidence="10">
    <location>
        <begin position="41"/>
        <end position="61"/>
    </location>
</feature>
<feature type="compositionally biased region" description="Polar residues" evidence="9">
    <location>
        <begin position="611"/>
        <end position="624"/>
    </location>
</feature>
<evidence type="ECO:0000313" key="13">
    <source>
        <dbReference type="Proteomes" id="UP001280581"/>
    </source>
</evidence>
<protein>
    <recommendedName>
        <fullName evidence="11">RING-type domain-containing protein</fullName>
    </recommendedName>
</protein>
<dbReference type="Proteomes" id="UP001280581">
    <property type="component" value="Unassembled WGS sequence"/>
</dbReference>
<dbReference type="InterPro" id="IPR001841">
    <property type="entry name" value="Znf_RING"/>
</dbReference>
<dbReference type="InterPro" id="IPR006603">
    <property type="entry name" value="PQ-loop_rpt"/>
</dbReference>
<dbReference type="GO" id="GO:0034488">
    <property type="term" value="P:basic amino acid transmembrane export from vacuole"/>
    <property type="evidence" value="ECO:0007669"/>
    <property type="project" value="TreeGrafter"/>
</dbReference>
<dbReference type="SMART" id="SM00184">
    <property type="entry name" value="RING"/>
    <property type="match status" value="1"/>
</dbReference>
<keyword evidence="7" id="KW-0862">Zinc</keyword>
<evidence type="ECO:0000259" key="11">
    <source>
        <dbReference type="PROSITE" id="PS50089"/>
    </source>
</evidence>
<dbReference type="PROSITE" id="PS50089">
    <property type="entry name" value="ZF_RING_2"/>
    <property type="match status" value="1"/>
</dbReference>
<evidence type="ECO:0000256" key="8">
    <source>
        <dbReference type="SAM" id="Coils"/>
    </source>
</evidence>
<evidence type="ECO:0000313" key="12">
    <source>
        <dbReference type="EMBL" id="KAK3209941.1"/>
    </source>
</evidence>
<organism evidence="12 13">
    <name type="scientific">Pseudopithomyces chartarum</name>
    <dbReference type="NCBI Taxonomy" id="1892770"/>
    <lineage>
        <taxon>Eukaryota</taxon>
        <taxon>Fungi</taxon>
        <taxon>Dikarya</taxon>
        <taxon>Ascomycota</taxon>
        <taxon>Pezizomycotina</taxon>
        <taxon>Dothideomycetes</taxon>
        <taxon>Pleosporomycetidae</taxon>
        <taxon>Pleosporales</taxon>
        <taxon>Massarineae</taxon>
        <taxon>Didymosphaeriaceae</taxon>
        <taxon>Pseudopithomyces</taxon>
    </lineage>
</organism>
<dbReference type="PANTHER" id="PTHR16201">
    <property type="entry name" value="SEVEN TRANSMEMBRANE PROTEIN 1-RELATED"/>
    <property type="match status" value="1"/>
</dbReference>
<comment type="similarity">
    <text evidence="5">Belongs to the laat-1 family.</text>
</comment>
<feature type="domain" description="RING-type" evidence="11">
    <location>
        <begin position="690"/>
        <end position="743"/>
    </location>
</feature>
<dbReference type="AlphaFoldDB" id="A0AAN6LZ97"/>
<feature type="compositionally biased region" description="Acidic residues" evidence="9">
    <location>
        <begin position="757"/>
        <end position="784"/>
    </location>
</feature>
<comment type="catalytic activity">
    <reaction evidence="6">
        <text>L-histidine(out) + L-arginine(in) = L-histidine(in) + L-arginine(out)</text>
        <dbReference type="Rhea" id="RHEA:71063"/>
        <dbReference type="ChEBI" id="CHEBI:32682"/>
        <dbReference type="ChEBI" id="CHEBI:57595"/>
    </reaction>
</comment>
<dbReference type="PANTHER" id="PTHR16201:SF34">
    <property type="entry name" value="LYSOSOMAL AMINO ACID TRANSPORTER 1"/>
    <property type="match status" value="1"/>
</dbReference>
<dbReference type="EMBL" id="WVTA01000005">
    <property type="protein sequence ID" value="KAK3209941.1"/>
    <property type="molecule type" value="Genomic_DNA"/>
</dbReference>
<dbReference type="GO" id="GO:0015174">
    <property type="term" value="F:basic amino acid transmembrane transporter activity"/>
    <property type="evidence" value="ECO:0007669"/>
    <property type="project" value="TreeGrafter"/>
</dbReference>
<feature type="transmembrane region" description="Helical" evidence="10">
    <location>
        <begin position="103"/>
        <end position="125"/>
    </location>
</feature>
<keyword evidence="4 10" id="KW-0472">Membrane</keyword>
<evidence type="ECO:0000256" key="6">
    <source>
        <dbReference type="ARBA" id="ARBA00050768"/>
    </source>
</evidence>
<dbReference type="Gene3D" id="3.30.40.10">
    <property type="entry name" value="Zinc/RING finger domain, C3HC4 (zinc finger)"/>
    <property type="match status" value="1"/>
</dbReference>
<accession>A0AAN6LZ97</accession>
<sequence length="929" mass="103349">MPPYLAPLHLSHHSLPDRCEPANEFLYSLSVTFGSCVPTNLAFISTVLGTCSIVSWLFAQLPQIYKNHKLKSTSGLSIFFLTEWLLGDISNLLGSLFTQQATWQVIIASYYVFVDCALCGQWVWYGLLKHGRPLRPIWGRPKSPENDNSNGPSGKDPVWNSPKPAKKHDKNTVVPIATDGLGSDRSDQLAGSPSRSMSYRSNPMDAFRIPNYARSPTSTKEMYLGTPPTGTPVNKDVRRIAASSSPMLSPSPKTVLYISLIIAVLSNPATAKHVSPFAPAAYSAHATSVHATAVSHTSASEIAGKVLSWMSTVLYLGSRLPQLYQNHIRKSTAGLSPTLFAAAFFGNLFYSTSLLTNPCAWYDFAPGEGAGWVDANGSVRADWVLRATPFFLGAAGVLIMDAAVGLQFWYFGDNEPRGRGKLRDDEVLEIVDQGLRHRKRFRWRRSTARDTATSRLDTTYGSMAEQSRHDGIPYASLFLASRAFRQAAEEFCAAAEALQTERGRAVNAMNRNIRRYRESLEDSSQQEWGATGHTTERGNDPEATGSDLELTRPFGSLHQARHHARIALRNEEEENSLFNELMRSFEARAEHNLRQEEAITGSTAERRDGESNGSNPSSPDFRNGIRQQEATTRPALQDIEEEGSDISEHTRILSNDILDDEDLPLPTREAFFATGILSLNASSSRPTEACPICIEDIDVSTAEAREAAVVVVRCGHMYHRECVMRWFNELHPDAFFGTDPICRQRLFVAPGTGDGDWYNEEGEDVFTENGDEDGAGDDDDDDDGYDYGGYYTEEDIYDEYEDNDLESSHLGLMDAGPADEPSLTPAPYGTQANIRNDISRLIHRLGERSRLELRHRLLVDNERHFIERNADAIAGTETVEWNEMSGTTVRIRRTAVASMQEDEDEIRRINVEIEDLTDRIHAQVNELAN</sequence>
<keyword evidence="7" id="KW-0863">Zinc-finger</keyword>
<evidence type="ECO:0000256" key="3">
    <source>
        <dbReference type="ARBA" id="ARBA00022989"/>
    </source>
</evidence>
<dbReference type="InterPro" id="IPR013083">
    <property type="entry name" value="Znf_RING/FYVE/PHD"/>
</dbReference>
<evidence type="ECO:0000256" key="10">
    <source>
        <dbReference type="SAM" id="Phobius"/>
    </source>
</evidence>
<evidence type="ECO:0000256" key="7">
    <source>
        <dbReference type="PROSITE-ProRule" id="PRU00175"/>
    </source>
</evidence>
<dbReference type="FunFam" id="1.20.1280.290:FF:000009">
    <property type="entry name" value="PQ loop repeat family protein"/>
    <property type="match status" value="1"/>
</dbReference>
<keyword evidence="8" id="KW-0175">Coiled coil</keyword>
<dbReference type="InterPro" id="IPR051415">
    <property type="entry name" value="LAAT-1"/>
</dbReference>
<feature type="region of interest" description="Disordered" evidence="9">
    <location>
        <begin position="592"/>
        <end position="624"/>
    </location>
</feature>
<evidence type="ECO:0000256" key="1">
    <source>
        <dbReference type="ARBA" id="ARBA00004141"/>
    </source>
</evidence>
<feature type="region of interest" description="Disordered" evidence="9">
    <location>
        <begin position="139"/>
        <end position="200"/>
    </location>
</feature>
<proteinExistence type="inferred from homology"/>
<name>A0AAN6LZ97_9PLEO</name>
<dbReference type="Pfam" id="PF13639">
    <property type="entry name" value="zf-RING_2"/>
    <property type="match status" value="1"/>
</dbReference>
<keyword evidence="3 10" id="KW-1133">Transmembrane helix</keyword>
<evidence type="ECO:0000256" key="9">
    <source>
        <dbReference type="SAM" id="MobiDB-lite"/>
    </source>
</evidence>
<dbReference type="GO" id="GO:0008270">
    <property type="term" value="F:zinc ion binding"/>
    <property type="evidence" value="ECO:0007669"/>
    <property type="project" value="UniProtKB-KW"/>
</dbReference>
<dbReference type="SUPFAM" id="SSF57850">
    <property type="entry name" value="RING/U-box"/>
    <property type="match status" value="1"/>
</dbReference>
<evidence type="ECO:0000256" key="4">
    <source>
        <dbReference type="ARBA" id="ARBA00023136"/>
    </source>
</evidence>
<feature type="compositionally biased region" description="Polar residues" evidence="9">
    <location>
        <begin position="189"/>
        <end position="200"/>
    </location>
</feature>
<gene>
    <name evidence="12" type="ORF">GRF29_44g1168116</name>
</gene>
<feature type="region of interest" description="Disordered" evidence="9">
    <location>
        <begin position="518"/>
        <end position="549"/>
    </location>
</feature>